<comment type="caution">
    <text evidence="1">The sequence shown here is derived from an EMBL/GenBank/DDBJ whole genome shotgun (WGS) entry which is preliminary data.</text>
</comment>
<dbReference type="AlphaFoldDB" id="A0A5F0MG72"/>
<dbReference type="EMBL" id="NRPP01000007">
    <property type="protein sequence ID" value="TFJ28533.1"/>
    <property type="molecule type" value="Genomic_DNA"/>
</dbReference>
<gene>
    <name evidence="1" type="ORF">CKN69_03105</name>
</gene>
<organism evidence="1 2">
    <name type="scientific">Carnobacterium divergens</name>
    <name type="common">Lactobacillus divergens</name>
    <dbReference type="NCBI Taxonomy" id="2748"/>
    <lineage>
        <taxon>Bacteria</taxon>
        <taxon>Bacillati</taxon>
        <taxon>Bacillota</taxon>
        <taxon>Bacilli</taxon>
        <taxon>Lactobacillales</taxon>
        <taxon>Carnobacteriaceae</taxon>
        <taxon>Carnobacterium</taxon>
    </lineage>
</organism>
<protein>
    <submittedName>
        <fullName evidence="1">Uncharacterized protein</fullName>
    </submittedName>
</protein>
<dbReference type="RefSeq" id="WP_074402421.1">
    <property type="nucleotide sequence ID" value="NZ_CBCPJQ010000007.1"/>
</dbReference>
<reference evidence="1 2" key="1">
    <citation type="journal article" date="2018" name="Int. J. Food Microbiol.">
        <title>Growth of Carnobacterium spp. isolated from chilled vacuum-packaged meat under relevant acidic conditions.</title>
        <authorList>
            <person name="Zhang P."/>
            <person name="Badoni M."/>
            <person name="Ganzle M."/>
            <person name="Yang X."/>
        </authorList>
    </citation>
    <scope>NUCLEOTIDE SEQUENCE [LARGE SCALE GENOMIC DNA]</scope>
    <source>
        <strain evidence="1 2">B2</strain>
    </source>
</reference>
<evidence type="ECO:0000313" key="1">
    <source>
        <dbReference type="EMBL" id="TFJ28533.1"/>
    </source>
</evidence>
<proteinExistence type="predicted"/>
<accession>A0A5F0MG72</accession>
<name>A0A5F0MG72_CARDV</name>
<dbReference type="Proteomes" id="UP000297938">
    <property type="component" value="Unassembled WGS sequence"/>
</dbReference>
<sequence>MKIEDYWKDVTIYVAEFIVNQGTAAEKRLSRCLVFDEEVSIHEATNHVKNKFNNVDEILYIDLFDEGLRMK</sequence>
<evidence type="ECO:0000313" key="2">
    <source>
        <dbReference type="Proteomes" id="UP000297938"/>
    </source>
</evidence>